<dbReference type="GO" id="GO:0004674">
    <property type="term" value="F:protein serine/threonine kinase activity"/>
    <property type="evidence" value="ECO:0007669"/>
    <property type="project" value="UniProtKB-KW"/>
</dbReference>
<dbReference type="PANTHER" id="PTHR43289">
    <property type="entry name" value="MITOGEN-ACTIVATED PROTEIN KINASE KINASE KINASE 20-RELATED"/>
    <property type="match status" value="1"/>
</dbReference>
<dbReference type="CDD" id="cd14014">
    <property type="entry name" value="STKc_PknB_like"/>
    <property type="match status" value="1"/>
</dbReference>
<dbReference type="Proteomes" id="UP000636960">
    <property type="component" value="Unassembled WGS sequence"/>
</dbReference>
<comment type="caution">
    <text evidence="11">The sequence shown here is derived from an EMBL/GenBank/DDBJ whole genome shotgun (WGS) entry which is preliminary data.</text>
</comment>
<evidence type="ECO:0000313" key="11">
    <source>
        <dbReference type="EMBL" id="GIF01775.1"/>
    </source>
</evidence>
<feature type="compositionally biased region" description="Polar residues" evidence="9">
    <location>
        <begin position="392"/>
        <end position="404"/>
    </location>
</feature>
<feature type="compositionally biased region" description="Low complexity" evidence="9">
    <location>
        <begin position="335"/>
        <end position="345"/>
    </location>
</feature>
<dbReference type="Pfam" id="PF00069">
    <property type="entry name" value="Pkinase"/>
    <property type="match status" value="1"/>
</dbReference>
<keyword evidence="3" id="KW-0808">Transferase</keyword>
<evidence type="ECO:0000256" key="1">
    <source>
        <dbReference type="ARBA" id="ARBA00012513"/>
    </source>
</evidence>
<reference evidence="11" key="1">
    <citation type="submission" date="2021-01" db="EMBL/GenBank/DDBJ databases">
        <title>Whole genome shotgun sequence of Actinoplanes rishiriensis NBRC 108556.</title>
        <authorList>
            <person name="Komaki H."/>
            <person name="Tamura T."/>
        </authorList>
    </citation>
    <scope>NUCLEOTIDE SEQUENCE</scope>
    <source>
        <strain evidence="11">NBRC 108556</strain>
    </source>
</reference>
<protein>
    <recommendedName>
        <fullName evidence="1">non-specific serine/threonine protein kinase</fullName>
        <ecNumber evidence="1">2.7.11.1</ecNumber>
    </recommendedName>
</protein>
<dbReference type="InterPro" id="IPR000719">
    <property type="entry name" value="Prot_kinase_dom"/>
</dbReference>
<dbReference type="GO" id="GO:0045717">
    <property type="term" value="P:negative regulation of fatty acid biosynthetic process"/>
    <property type="evidence" value="ECO:0007669"/>
    <property type="project" value="UniProtKB-ARBA"/>
</dbReference>
<dbReference type="FunFam" id="1.10.510.10:FF:000021">
    <property type="entry name" value="Serine/threonine protein kinase"/>
    <property type="match status" value="1"/>
</dbReference>
<evidence type="ECO:0000256" key="3">
    <source>
        <dbReference type="ARBA" id="ARBA00022679"/>
    </source>
</evidence>
<dbReference type="InterPro" id="IPR011009">
    <property type="entry name" value="Kinase-like_dom_sf"/>
</dbReference>
<name>A0A919K8P6_9ACTN</name>
<organism evidence="11 12">
    <name type="scientific">Paractinoplanes rishiriensis</name>
    <dbReference type="NCBI Taxonomy" id="1050105"/>
    <lineage>
        <taxon>Bacteria</taxon>
        <taxon>Bacillati</taxon>
        <taxon>Actinomycetota</taxon>
        <taxon>Actinomycetes</taxon>
        <taxon>Micromonosporales</taxon>
        <taxon>Micromonosporaceae</taxon>
        <taxon>Paractinoplanes</taxon>
    </lineage>
</organism>
<dbReference type="InterPro" id="IPR008271">
    <property type="entry name" value="Ser/Thr_kinase_AS"/>
</dbReference>
<feature type="domain" description="Protein kinase" evidence="10">
    <location>
        <begin position="13"/>
        <end position="270"/>
    </location>
</feature>
<keyword evidence="6" id="KW-0067">ATP-binding</keyword>
<evidence type="ECO:0000256" key="6">
    <source>
        <dbReference type="ARBA" id="ARBA00022840"/>
    </source>
</evidence>
<dbReference type="PANTHER" id="PTHR43289:SF6">
    <property type="entry name" value="SERINE_THREONINE-PROTEIN KINASE NEKL-3"/>
    <property type="match status" value="1"/>
</dbReference>
<feature type="compositionally biased region" description="Low complexity" evidence="9">
    <location>
        <begin position="358"/>
        <end position="369"/>
    </location>
</feature>
<dbReference type="Gene3D" id="1.10.510.10">
    <property type="entry name" value="Transferase(Phosphotransferase) domain 1"/>
    <property type="match status" value="1"/>
</dbReference>
<feature type="compositionally biased region" description="Low complexity" evidence="9">
    <location>
        <begin position="377"/>
        <end position="391"/>
    </location>
</feature>
<feature type="region of interest" description="Disordered" evidence="9">
    <location>
        <begin position="329"/>
        <end position="404"/>
    </location>
</feature>
<evidence type="ECO:0000256" key="7">
    <source>
        <dbReference type="ARBA" id="ARBA00047899"/>
    </source>
</evidence>
<sequence>MPHTSGELLGGRYRLDDRITGGGMGEVWQARDTVLGRTVAVKTLRADRAVDPQFRSRFRHEACAMAALHHPGIADVYDFGQDAGDAYLVMAHVDGQPLDGRIAEKGRLTAAEAMAVVAQVGRALQVAHDAGIVHRDVKPGNMIVRPAGDVVLVDFGVARSARSALLTGAGEVVGTACYIAPEQVAKRAVGPAADIYALGVVAYHCLAGHPPFFGPDSISVAMRHLKDEPPPLPDDVPAAARAVVATALAKDPAARFPSAAAMAAAAERAVRPAPSVSRAVAVVPRRIPPVRRRRRHIAAAVAVGSVLLSAGAAVAATDPFDWFPGAPRPAPSAPAVPSAVPSSRPAVHHTGSSGATYPSTRTPSRSPSKSPSPSPSPSRSRSATSTPASTPNTGQASSPPASIG</sequence>
<evidence type="ECO:0000256" key="9">
    <source>
        <dbReference type="SAM" id="MobiDB-lite"/>
    </source>
</evidence>
<dbReference type="FunFam" id="3.30.200.20:FF:000035">
    <property type="entry name" value="Serine/threonine protein kinase Stk1"/>
    <property type="match status" value="1"/>
</dbReference>
<accession>A0A919K8P6</accession>
<dbReference type="PROSITE" id="PS50011">
    <property type="entry name" value="PROTEIN_KINASE_DOM"/>
    <property type="match status" value="1"/>
</dbReference>
<dbReference type="RefSeq" id="WP_239163594.1">
    <property type="nucleotide sequence ID" value="NZ_BOMV01000111.1"/>
</dbReference>
<dbReference type="EC" id="2.7.11.1" evidence="1"/>
<evidence type="ECO:0000256" key="8">
    <source>
        <dbReference type="ARBA" id="ARBA00048679"/>
    </source>
</evidence>
<dbReference type="AlphaFoldDB" id="A0A919K8P6"/>
<evidence type="ECO:0000259" key="10">
    <source>
        <dbReference type="PROSITE" id="PS50011"/>
    </source>
</evidence>
<comment type="catalytic activity">
    <reaction evidence="8">
        <text>L-seryl-[protein] + ATP = O-phospho-L-seryl-[protein] + ADP + H(+)</text>
        <dbReference type="Rhea" id="RHEA:17989"/>
        <dbReference type="Rhea" id="RHEA-COMP:9863"/>
        <dbReference type="Rhea" id="RHEA-COMP:11604"/>
        <dbReference type="ChEBI" id="CHEBI:15378"/>
        <dbReference type="ChEBI" id="CHEBI:29999"/>
        <dbReference type="ChEBI" id="CHEBI:30616"/>
        <dbReference type="ChEBI" id="CHEBI:83421"/>
        <dbReference type="ChEBI" id="CHEBI:456216"/>
        <dbReference type="EC" id="2.7.11.1"/>
    </reaction>
</comment>
<comment type="catalytic activity">
    <reaction evidence="7">
        <text>L-threonyl-[protein] + ATP = O-phospho-L-threonyl-[protein] + ADP + H(+)</text>
        <dbReference type="Rhea" id="RHEA:46608"/>
        <dbReference type="Rhea" id="RHEA-COMP:11060"/>
        <dbReference type="Rhea" id="RHEA-COMP:11605"/>
        <dbReference type="ChEBI" id="CHEBI:15378"/>
        <dbReference type="ChEBI" id="CHEBI:30013"/>
        <dbReference type="ChEBI" id="CHEBI:30616"/>
        <dbReference type="ChEBI" id="CHEBI:61977"/>
        <dbReference type="ChEBI" id="CHEBI:456216"/>
        <dbReference type="EC" id="2.7.11.1"/>
    </reaction>
</comment>
<dbReference type="SMART" id="SM00220">
    <property type="entry name" value="S_TKc"/>
    <property type="match status" value="1"/>
</dbReference>
<dbReference type="SUPFAM" id="SSF56112">
    <property type="entry name" value="Protein kinase-like (PK-like)"/>
    <property type="match status" value="1"/>
</dbReference>
<dbReference type="EMBL" id="BOMV01000111">
    <property type="protein sequence ID" value="GIF01775.1"/>
    <property type="molecule type" value="Genomic_DNA"/>
</dbReference>
<evidence type="ECO:0000256" key="2">
    <source>
        <dbReference type="ARBA" id="ARBA00022527"/>
    </source>
</evidence>
<evidence type="ECO:0000256" key="4">
    <source>
        <dbReference type="ARBA" id="ARBA00022741"/>
    </source>
</evidence>
<proteinExistence type="predicted"/>
<dbReference type="PROSITE" id="PS00108">
    <property type="entry name" value="PROTEIN_KINASE_ST"/>
    <property type="match status" value="1"/>
</dbReference>
<gene>
    <name evidence="11" type="ORF">Ari01nite_92390</name>
</gene>
<keyword evidence="5" id="KW-0418">Kinase</keyword>
<dbReference type="Gene3D" id="3.30.200.20">
    <property type="entry name" value="Phosphorylase Kinase, domain 1"/>
    <property type="match status" value="1"/>
</dbReference>
<dbReference type="GO" id="GO:0005524">
    <property type="term" value="F:ATP binding"/>
    <property type="evidence" value="ECO:0007669"/>
    <property type="project" value="UniProtKB-KW"/>
</dbReference>
<keyword evidence="12" id="KW-1185">Reference proteome</keyword>
<keyword evidence="2" id="KW-0723">Serine/threonine-protein kinase</keyword>
<evidence type="ECO:0000256" key="5">
    <source>
        <dbReference type="ARBA" id="ARBA00022777"/>
    </source>
</evidence>
<keyword evidence="4" id="KW-0547">Nucleotide-binding</keyword>
<evidence type="ECO:0000313" key="12">
    <source>
        <dbReference type="Proteomes" id="UP000636960"/>
    </source>
</evidence>